<feature type="transmembrane region" description="Helical" evidence="5">
    <location>
        <begin position="366"/>
        <end position="390"/>
    </location>
</feature>
<keyword evidence="3 5" id="KW-1133">Transmembrane helix</keyword>
<evidence type="ECO:0000313" key="8">
    <source>
        <dbReference type="Proteomes" id="UP001147653"/>
    </source>
</evidence>
<keyword evidence="2 5" id="KW-0812">Transmembrane</keyword>
<feature type="transmembrane region" description="Helical" evidence="5">
    <location>
        <begin position="276"/>
        <end position="294"/>
    </location>
</feature>
<sequence>MRDTSGGYGAVLAERPIRDLLLASLCGRFAFNALGLGFVLFAAAETDSIAVTGAMIAAFAITTALAPARGRLVDRHGPGLLAVLALGSAGAVGLLVVAGAADAPAWTFVLSAGLAGLFAPPLGPFARSVWSGLPGEGDLQQRVHALDAAGEESALIVSPLIVSVLVLVGSPGLALSVCAVALLGGAAAAGRTSLARAPGSRASPAAPLPRSLWLVFIAFLPTAAALGALDIAIPAAATEQGHPAAAGAIEAAMAVGTVAGSLLVGRLVFGSPERRVLLTQIVLAGGLAVATLFATQLVLLGVVLVVPGLALGGLFASLYLLVGRLAPAGSGTRTFGWLVTTNNGGLALGAAGAGALSESSGPSAGLWLAAACALAGIVPALGALILSARVPQTDIPHRIR</sequence>
<evidence type="ECO:0000256" key="4">
    <source>
        <dbReference type="ARBA" id="ARBA00023136"/>
    </source>
</evidence>
<dbReference type="AlphaFoldDB" id="A0A9X3NB08"/>
<name>A0A9X3NB08_9ACTN</name>
<dbReference type="InterPro" id="IPR020846">
    <property type="entry name" value="MFS_dom"/>
</dbReference>
<evidence type="ECO:0000256" key="1">
    <source>
        <dbReference type="ARBA" id="ARBA00004651"/>
    </source>
</evidence>
<dbReference type="PANTHER" id="PTHR23542:SF1">
    <property type="entry name" value="MAJOR FACILITATOR SUPERFAMILY (MFS) PROFILE DOMAIN-CONTAINING PROTEIN"/>
    <property type="match status" value="1"/>
</dbReference>
<dbReference type="PROSITE" id="PS50850">
    <property type="entry name" value="MFS"/>
    <property type="match status" value="1"/>
</dbReference>
<comment type="subcellular location">
    <subcellularLocation>
        <location evidence="1">Cell membrane</location>
        <topology evidence="1">Multi-pass membrane protein</topology>
    </subcellularLocation>
</comment>
<dbReference type="RefSeq" id="WP_270027031.1">
    <property type="nucleotide sequence ID" value="NZ_JAPDDP010000039.1"/>
</dbReference>
<feature type="transmembrane region" description="Helical" evidence="5">
    <location>
        <begin position="300"/>
        <end position="322"/>
    </location>
</feature>
<accession>A0A9X3NB08</accession>
<reference evidence="7" key="1">
    <citation type="submission" date="2022-10" db="EMBL/GenBank/DDBJ databases">
        <title>The WGS of Solirubrobacter phytolaccae KCTC 29190.</title>
        <authorList>
            <person name="Jiang Z."/>
        </authorList>
    </citation>
    <scope>NUCLEOTIDE SEQUENCE</scope>
    <source>
        <strain evidence="7">KCTC 29190</strain>
    </source>
</reference>
<dbReference type="SUPFAM" id="SSF103473">
    <property type="entry name" value="MFS general substrate transporter"/>
    <property type="match status" value="1"/>
</dbReference>
<evidence type="ECO:0000256" key="2">
    <source>
        <dbReference type="ARBA" id="ARBA00022692"/>
    </source>
</evidence>
<evidence type="ECO:0000256" key="5">
    <source>
        <dbReference type="SAM" id="Phobius"/>
    </source>
</evidence>
<evidence type="ECO:0000313" key="7">
    <source>
        <dbReference type="EMBL" id="MDA0182656.1"/>
    </source>
</evidence>
<dbReference type="GO" id="GO:0005886">
    <property type="term" value="C:plasma membrane"/>
    <property type="evidence" value="ECO:0007669"/>
    <property type="project" value="UniProtKB-SubCell"/>
</dbReference>
<evidence type="ECO:0000256" key="3">
    <source>
        <dbReference type="ARBA" id="ARBA00022989"/>
    </source>
</evidence>
<feature type="transmembrane region" description="Helical" evidence="5">
    <location>
        <begin position="245"/>
        <end position="269"/>
    </location>
</feature>
<organism evidence="7 8">
    <name type="scientific">Solirubrobacter phytolaccae</name>
    <dbReference type="NCBI Taxonomy" id="1404360"/>
    <lineage>
        <taxon>Bacteria</taxon>
        <taxon>Bacillati</taxon>
        <taxon>Actinomycetota</taxon>
        <taxon>Thermoleophilia</taxon>
        <taxon>Solirubrobacterales</taxon>
        <taxon>Solirubrobacteraceae</taxon>
        <taxon>Solirubrobacter</taxon>
    </lineage>
</organism>
<feature type="transmembrane region" description="Helical" evidence="5">
    <location>
        <begin position="20"/>
        <end position="43"/>
    </location>
</feature>
<feature type="transmembrane region" description="Helical" evidence="5">
    <location>
        <begin position="211"/>
        <end position="233"/>
    </location>
</feature>
<dbReference type="GO" id="GO:0022857">
    <property type="term" value="F:transmembrane transporter activity"/>
    <property type="evidence" value="ECO:0007669"/>
    <property type="project" value="InterPro"/>
</dbReference>
<protein>
    <recommendedName>
        <fullName evidence="6">Major facilitator superfamily (MFS) profile domain-containing protein</fullName>
    </recommendedName>
</protein>
<dbReference type="PANTHER" id="PTHR23542">
    <property type="match status" value="1"/>
</dbReference>
<dbReference type="InterPro" id="IPR036259">
    <property type="entry name" value="MFS_trans_sf"/>
</dbReference>
<feature type="transmembrane region" description="Helical" evidence="5">
    <location>
        <begin position="160"/>
        <end position="190"/>
    </location>
</feature>
<dbReference type="Gene3D" id="1.20.1250.20">
    <property type="entry name" value="MFS general substrate transporter like domains"/>
    <property type="match status" value="1"/>
</dbReference>
<dbReference type="Proteomes" id="UP001147653">
    <property type="component" value="Unassembled WGS sequence"/>
</dbReference>
<keyword evidence="8" id="KW-1185">Reference proteome</keyword>
<keyword evidence="4 5" id="KW-0472">Membrane</keyword>
<dbReference type="Pfam" id="PF07690">
    <property type="entry name" value="MFS_1"/>
    <property type="match status" value="1"/>
</dbReference>
<dbReference type="InterPro" id="IPR011701">
    <property type="entry name" value="MFS"/>
</dbReference>
<proteinExistence type="predicted"/>
<dbReference type="EMBL" id="JAPDDP010000039">
    <property type="protein sequence ID" value="MDA0182656.1"/>
    <property type="molecule type" value="Genomic_DNA"/>
</dbReference>
<feature type="transmembrane region" description="Helical" evidence="5">
    <location>
        <begin position="80"/>
        <end position="101"/>
    </location>
</feature>
<comment type="caution">
    <text evidence="7">The sequence shown here is derived from an EMBL/GenBank/DDBJ whole genome shotgun (WGS) entry which is preliminary data.</text>
</comment>
<feature type="domain" description="Major facilitator superfamily (MFS) profile" evidence="6">
    <location>
        <begin position="211"/>
        <end position="400"/>
    </location>
</feature>
<feature type="transmembrane region" description="Helical" evidence="5">
    <location>
        <begin position="334"/>
        <end position="354"/>
    </location>
</feature>
<evidence type="ECO:0000259" key="6">
    <source>
        <dbReference type="PROSITE" id="PS50850"/>
    </source>
</evidence>
<gene>
    <name evidence="7" type="ORF">OJ997_20260</name>
</gene>
<feature type="transmembrane region" description="Helical" evidence="5">
    <location>
        <begin position="49"/>
        <end position="68"/>
    </location>
</feature>